<evidence type="ECO:0000256" key="1">
    <source>
        <dbReference type="SAM" id="Phobius"/>
    </source>
</evidence>
<organism evidence="2 3">
    <name type="scientific">Spirosoma soli</name>
    <dbReference type="NCBI Taxonomy" id="1770529"/>
    <lineage>
        <taxon>Bacteria</taxon>
        <taxon>Pseudomonadati</taxon>
        <taxon>Bacteroidota</taxon>
        <taxon>Cytophagia</taxon>
        <taxon>Cytophagales</taxon>
        <taxon>Cytophagaceae</taxon>
        <taxon>Spirosoma</taxon>
    </lineage>
</organism>
<dbReference type="Pfam" id="PF10947">
    <property type="entry name" value="DUF2628"/>
    <property type="match status" value="1"/>
</dbReference>
<keyword evidence="3" id="KW-1185">Reference proteome</keyword>
<evidence type="ECO:0000313" key="2">
    <source>
        <dbReference type="EMBL" id="MFD2570089.1"/>
    </source>
</evidence>
<sequence>MENQYLLYFFGPQADYYLQAAEDVQEGKIKFNPAAFLCGVLWMGYRKMYVQAFITLVIILAESFAEDIFFPALSQNKGFGVLSPIIVNTIIGFIANRLYINFAKRQVEAVVNHSAEKPDEAVLTLIQKKGGVAWYGPILVVFMILVMAVVLFLVADLFGIEIA</sequence>
<reference evidence="3" key="1">
    <citation type="journal article" date="2019" name="Int. J. Syst. Evol. Microbiol.">
        <title>The Global Catalogue of Microorganisms (GCM) 10K type strain sequencing project: providing services to taxonomists for standard genome sequencing and annotation.</title>
        <authorList>
            <consortium name="The Broad Institute Genomics Platform"/>
            <consortium name="The Broad Institute Genome Sequencing Center for Infectious Disease"/>
            <person name="Wu L."/>
            <person name="Ma J."/>
        </authorList>
    </citation>
    <scope>NUCLEOTIDE SEQUENCE [LARGE SCALE GENOMIC DNA]</scope>
    <source>
        <strain evidence="3">KCTC 42805</strain>
    </source>
</reference>
<keyword evidence="1" id="KW-0812">Transmembrane</keyword>
<proteinExistence type="predicted"/>
<name>A0ABW5M1C6_9BACT</name>
<feature type="transmembrane region" description="Helical" evidence="1">
    <location>
        <begin position="79"/>
        <end position="99"/>
    </location>
</feature>
<dbReference type="RefSeq" id="WP_381520225.1">
    <property type="nucleotide sequence ID" value="NZ_JBHULN010000002.1"/>
</dbReference>
<dbReference type="Proteomes" id="UP001597469">
    <property type="component" value="Unassembled WGS sequence"/>
</dbReference>
<keyword evidence="1" id="KW-1133">Transmembrane helix</keyword>
<feature type="transmembrane region" description="Helical" evidence="1">
    <location>
        <begin position="52"/>
        <end position="73"/>
    </location>
</feature>
<gene>
    <name evidence="2" type="ORF">ACFSUS_05545</name>
</gene>
<dbReference type="InterPro" id="IPR024399">
    <property type="entry name" value="DUF2628"/>
</dbReference>
<protein>
    <submittedName>
        <fullName evidence="2">DUF2628 domain-containing protein</fullName>
    </submittedName>
</protein>
<feature type="transmembrane region" description="Helical" evidence="1">
    <location>
        <begin position="132"/>
        <end position="155"/>
    </location>
</feature>
<evidence type="ECO:0000313" key="3">
    <source>
        <dbReference type="Proteomes" id="UP001597469"/>
    </source>
</evidence>
<comment type="caution">
    <text evidence="2">The sequence shown here is derived from an EMBL/GenBank/DDBJ whole genome shotgun (WGS) entry which is preliminary data.</text>
</comment>
<keyword evidence="1" id="KW-0472">Membrane</keyword>
<accession>A0ABW5M1C6</accession>
<dbReference type="EMBL" id="JBHULN010000002">
    <property type="protein sequence ID" value="MFD2570089.1"/>
    <property type="molecule type" value="Genomic_DNA"/>
</dbReference>